<dbReference type="FunCoup" id="A0A1C7MVQ2">
    <property type="interactions" value="428"/>
</dbReference>
<comment type="caution">
    <text evidence="5">The sequence shown here is derived from an EMBL/GenBank/DDBJ whole genome shotgun (WGS) entry which is preliminary data.</text>
</comment>
<keyword evidence="6" id="KW-1185">Reference proteome</keyword>
<dbReference type="GO" id="GO:0006289">
    <property type="term" value="P:nucleotide-excision repair"/>
    <property type="evidence" value="ECO:0007669"/>
    <property type="project" value="TreeGrafter"/>
</dbReference>
<evidence type="ECO:0000313" key="6">
    <source>
        <dbReference type="Proteomes" id="UP000093000"/>
    </source>
</evidence>
<dbReference type="Pfam" id="PF04005">
    <property type="entry name" value="Hus1"/>
    <property type="match status" value="1"/>
</dbReference>
<keyword evidence="3" id="KW-0539">Nucleus</keyword>
<evidence type="ECO:0000256" key="4">
    <source>
        <dbReference type="PIRNR" id="PIRNR011312"/>
    </source>
</evidence>
<dbReference type="Proteomes" id="UP000093000">
    <property type="component" value="Unassembled WGS sequence"/>
</dbReference>
<dbReference type="GO" id="GO:0030896">
    <property type="term" value="C:checkpoint clamp complex"/>
    <property type="evidence" value="ECO:0007669"/>
    <property type="project" value="InterPro"/>
</dbReference>
<dbReference type="OrthoDB" id="337750at2759"/>
<dbReference type="GO" id="GO:0000724">
    <property type="term" value="P:double-strand break repair via homologous recombination"/>
    <property type="evidence" value="ECO:0007669"/>
    <property type="project" value="TreeGrafter"/>
</dbReference>
<protein>
    <recommendedName>
        <fullName evidence="4">Checkpoint protein</fullName>
    </recommendedName>
</protein>
<dbReference type="EMBL" id="LUGH01001635">
    <property type="protein sequence ID" value="OBZ80890.1"/>
    <property type="molecule type" value="Genomic_DNA"/>
</dbReference>
<dbReference type="InParanoid" id="A0A1C7MVQ2"/>
<reference evidence="5 6" key="1">
    <citation type="submission" date="2016-03" db="EMBL/GenBank/DDBJ databases">
        <title>Choanephora cucurbitarum.</title>
        <authorList>
            <person name="Min B."/>
            <person name="Park H."/>
            <person name="Park J.-H."/>
            <person name="Shin H.-D."/>
            <person name="Choi I.-G."/>
        </authorList>
    </citation>
    <scope>NUCLEOTIDE SEQUENCE [LARGE SCALE GENOMIC DNA]</scope>
    <source>
        <strain evidence="5 6">KUS-F28377</strain>
    </source>
</reference>
<dbReference type="GO" id="GO:0005730">
    <property type="term" value="C:nucleolus"/>
    <property type="evidence" value="ECO:0007669"/>
    <property type="project" value="InterPro"/>
</dbReference>
<evidence type="ECO:0000256" key="3">
    <source>
        <dbReference type="ARBA" id="ARBA00023242"/>
    </source>
</evidence>
<accession>A0A1C7MVQ2</accession>
<comment type="subcellular location">
    <subcellularLocation>
        <location evidence="1">Nucleus</location>
    </subcellularLocation>
</comment>
<name>A0A1C7MVQ2_9FUNG</name>
<dbReference type="PANTHER" id="PTHR12900:SF0">
    <property type="entry name" value="CHECKPOINT PROTEIN"/>
    <property type="match status" value="1"/>
</dbReference>
<gene>
    <name evidence="5" type="primary">hus1</name>
    <name evidence="5" type="ORF">A0J61_11061</name>
</gene>
<dbReference type="GO" id="GO:0044778">
    <property type="term" value="P:meiotic DNA integrity checkpoint signaling"/>
    <property type="evidence" value="ECO:0007669"/>
    <property type="project" value="TreeGrafter"/>
</dbReference>
<evidence type="ECO:0000313" key="5">
    <source>
        <dbReference type="EMBL" id="OBZ80890.1"/>
    </source>
</evidence>
<dbReference type="Gene3D" id="3.70.10.10">
    <property type="match status" value="1"/>
</dbReference>
<dbReference type="InterPro" id="IPR016580">
    <property type="entry name" value="HUS1"/>
</dbReference>
<dbReference type="STRING" id="101091.A0A1C7MVQ2"/>
<dbReference type="GO" id="GO:0000723">
    <property type="term" value="P:telomere maintenance"/>
    <property type="evidence" value="ECO:0007669"/>
    <property type="project" value="TreeGrafter"/>
</dbReference>
<dbReference type="PANTHER" id="PTHR12900">
    <property type="entry name" value="MITOTIC AND DNA DAMAGE CHECKPOINT PROTEIN HUS1"/>
    <property type="match status" value="1"/>
</dbReference>
<dbReference type="GO" id="GO:0035861">
    <property type="term" value="C:site of double-strand break"/>
    <property type="evidence" value="ECO:0007669"/>
    <property type="project" value="TreeGrafter"/>
</dbReference>
<dbReference type="AlphaFoldDB" id="A0A1C7MVQ2"/>
<evidence type="ECO:0000256" key="1">
    <source>
        <dbReference type="ARBA" id="ARBA00004123"/>
    </source>
</evidence>
<dbReference type="PIRSF" id="PIRSF011312">
    <property type="entry name" value="Cell_cycle_HUS1"/>
    <property type="match status" value="1"/>
</dbReference>
<organism evidence="5 6">
    <name type="scientific">Choanephora cucurbitarum</name>
    <dbReference type="NCBI Taxonomy" id="101091"/>
    <lineage>
        <taxon>Eukaryota</taxon>
        <taxon>Fungi</taxon>
        <taxon>Fungi incertae sedis</taxon>
        <taxon>Mucoromycota</taxon>
        <taxon>Mucoromycotina</taxon>
        <taxon>Mucoromycetes</taxon>
        <taxon>Mucorales</taxon>
        <taxon>Mucorineae</taxon>
        <taxon>Choanephoraceae</taxon>
        <taxon>Choanephoroideae</taxon>
        <taxon>Choanephora</taxon>
    </lineage>
</organism>
<dbReference type="GO" id="GO:0033314">
    <property type="term" value="P:mitotic DNA replication checkpoint signaling"/>
    <property type="evidence" value="ECO:0007669"/>
    <property type="project" value="TreeGrafter"/>
</dbReference>
<evidence type="ECO:0000256" key="2">
    <source>
        <dbReference type="ARBA" id="ARBA00005563"/>
    </source>
</evidence>
<comment type="similarity">
    <text evidence="2 4">Belongs to the HUS1 family.</text>
</comment>
<sequence length="236" mass="26824">MFTEFRLQSQQVNNELHFVFNLSNLLLITKDLVDCTRITVGLKSSNGNVSLSFRWISESFKGSTDESKKDLPVQIVTAEKIQNIRNPCASERPDTYILLPDVNILKSTAERFKALSNFITLSANMQGEFKIEIQSPFAVCSARYENLQHPELVGHDISSRDPEHFSSACVRSDDFVHFLSCTHLEPDNIICSITNERQVAFLIFLSIDTYQNEDAPLRSLNSQDCQITVQLPLYLE</sequence>
<proteinExistence type="inferred from homology"/>
<dbReference type="GO" id="GO:0031573">
    <property type="term" value="P:mitotic intra-S DNA damage checkpoint signaling"/>
    <property type="evidence" value="ECO:0007669"/>
    <property type="project" value="TreeGrafter"/>
</dbReference>
<dbReference type="InterPro" id="IPR007150">
    <property type="entry name" value="HUS1/Mec3"/>
</dbReference>